<evidence type="ECO:0000313" key="4">
    <source>
        <dbReference type="Proteomes" id="UP000703295"/>
    </source>
</evidence>
<protein>
    <submittedName>
        <fullName evidence="3">Relaxase/mobilization nuclease domain-containing protein</fullName>
    </submittedName>
</protein>
<dbReference type="Pfam" id="PF03432">
    <property type="entry name" value="Relaxase"/>
    <property type="match status" value="1"/>
</dbReference>
<dbReference type="Proteomes" id="UP000703295">
    <property type="component" value="Unassembled WGS sequence"/>
</dbReference>
<evidence type="ECO:0000259" key="2">
    <source>
        <dbReference type="Pfam" id="PF22863"/>
    </source>
</evidence>
<feature type="domain" description="MobA/VirD2-like nuclease" evidence="1">
    <location>
        <begin position="17"/>
        <end position="145"/>
    </location>
</feature>
<organism evidence="3 4">
    <name type="scientific">Bacteroides mediterraneensis</name>
    <dbReference type="NCBI Taxonomy" id="1841856"/>
    <lineage>
        <taxon>Bacteria</taxon>
        <taxon>Pseudomonadati</taxon>
        <taxon>Bacteroidota</taxon>
        <taxon>Bacteroidia</taxon>
        <taxon>Bacteroidales</taxon>
        <taxon>Bacteroidaceae</taxon>
        <taxon>Bacteroides</taxon>
    </lineage>
</organism>
<evidence type="ECO:0000259" key="1">
    <source>
        <dbReference type="Pfam" id="PF03432"/>
    </source>
</evidence>
<dbReference type="EMBL" id="JACJJW010000001">
    <property type="protein sequence ID" value="MBM6757105.1"/>
    <property type="molecule type" value="Genomic_DNA"/>
</dbReference>
<sequence>MIGKIRKGSGFKGCVGYVLGKEQAVLLHADGVLAESRQDIVRSFLAQASMNPHLGKPVGHIALSYSAADAPRLTDEKMVQLAQEYMHEMKITGTQYIIVRHQDREHPHVHIVFNRVGNDGKTISDRNDMYRNEQVCKKLKAKHGLYFAKGKERVKQYRLKEPDKSKYEIYTAVRNEIGKSQSWKQLEKRLAEKGIGIRFKYKGRTGEVQGISFTKGAYTFKGSEIDRSFSFSKLDKHFGNAGMDAAENSRQQIVPAPILEPEQTPQRNDGPSMGGLFSLFDVSLSVPSDEEIDWNLRKKKKKKKRQLKL</sequence>
<evidence type="ECO:0000313" key="3">
    <source>
        <dbReference type="EMBL" id="MBM6757105.1"/>
    </source>
</evidence>
<dbReference type="Pfam" id="PF22863">
    <property type="entry name" value="TraI_middle"/>
    <property type="match status" value="1"/>
</dbReference>
<dbReference type="InterPro" id="IPR054462">
    <property type="entry name" value="TraI_M"/>
</dbReference>
<gene>
    <name evidence="3" type="ORF">H6A31_00070</name>
</gene>
<reference evidence="3 4" key="1">
    <citation type="journal article" date="2021" name="Sci. Rep.">
        <title>The distribution of antibiotic resistance genes in chicken gut microbiota commensals.</title>
        <authorList>
            <person name="Juricova H."/>
            <person name="Matiasovicova J."/>
            <person name="Kubasova T."/>
            <person name="Cejkova D."/>
            <person name="Rychlik I."/>
        </authorList>
    </citation>
    <scope>NUCLEOTIDE SEQUENCE [LARGE SCALE GENOMIC DNA]</scope>
    <source>
        <strain evidence="3 4">An801</strain>
    </source>
</reference>
<name>A0ABS2ER10_9BACE</name>
<feature type="domain" description="TraI-like middle" evidence="2">
    <location>
        <begin position="173"/>
        <end position="240"/>
    </location>
</feature>
<proteinExistence type="predicted"/>
<comment type="caution">
    <text evidence="3">The sequence shown here is derived from an EMBL/GenBank/DDBJ whole genome shotgun (WGS) entry which is preliminary data.</text>
</comment>
<dbReference type="InterPro" id="IPR005094">
    <property type="entry name" value="Endonuclease_MobA/VirD2"/>
</dbReference>
<dbReference type="RefSeq" id="WP_204430209.1">
    <property type="nucleotide sequence ID" value="NZ_JACJJW010000001.1"/>
</dbReference>
<keyword evidence="4" id="KW-1185">Reference proteome</keyword>
<accession>A0ABS2ER10</accession>